<dbReference type="PANTHER" id="PTHR43861">
    <property type="entry name" value="TRANS-ACONITATE 2-METHYLTRANSFERASE-RELATED"/>
    <property type="match status" value="1"/>
</dbReference>
<dbReference type="Gene3D" id="3.40.50.150">
    <property type="entry name" value="Vaccinia Virus protein VP39"/>
    <property type="match status" value="1"/>
</dbReference>
<dbReference type="CDD" id="cd02440">
    <property type="entry name" value="AdoMet_MTases"/>
    <property type="match status" value="1"/>
</dbReference>
<dbReference type="Proteomes" id="UP000480684">
    <property type="component" value="Unassembled WGS sequence"/>
</dbReference>
<dbReference type="EMBL" id="JAAIYP010000035">
    <property type="protein sequence ID" value="NFV80198.1"/>
    <property type="molecule type" value="Genomic_DNA"/>
</dbReference>
<organism evidence="1 2">
    <name type="scientific">Magnetospirillum aberrantis SpK</name>
    <dbReference type="NCBI Taxonomy" id="908842"/>
    <lineage>
        <taxon>Bacteria</taxon>
        <taxon>Pseudomonadati</taxon>
        <taxon>Pseudomonadota</taxon>
        <taxon>Alphaproteobacteria</taxon>
        <taxon>Rhodospirillales</taxon>
        <taxon>Rhodospirillaceae</taxon>
        <taxon>Magnetospirillum</taxon>
    </lineage>
</organism>
<dbReference type="SUPFAM" id="SSF53335">
    <property type="entry name" value="S-adenosyl-L-methionine-dependent methyltransferases"/>
    <property type="match status" value="1"/>
</dbReference>
<dbReference type="AlphaFoldDB" id="A0A7C9QTD6"/>
<gene>
    <name evidence="1" type="ORF">G4223_08750</name>
</gene>
<reference evidence="1 2" key="1">
    <citation type="submission" date="2020-02" db="EMBL/GenBank/DDBJ databases">
        <authorList>
            <person name="Dziuba M."/>
            <person name="Kuznetsov B."/>
            <person name="Mardanov A."/>
            <person name="Ravin N."/>
            <person name="Grouzdev D."/>
        </authorList>
    </citation>
    <scope>NUCLEOTIDE SEQUENCE [LARGE SCALE GENOMIC DNA]</scope>
    <source>
        <strain evidence="1 2">SpK</strain>
    </source>
</reference>
<keyword evidence="2" id="KW-1185">Reference proteome</keyword>
<sequence>MTSTSCDGFYASYADYKGYRPPNVGRKQVARFDAEIWRPAQCLASHSFLELGCGTGAFLAYLAGKNVGRFHGIDHDPALAQVIPENVRERFTCRDVWETLADDGLGRFDRVVILDVLEHFSPEDAARLLTALRPRLEPQARVIVKVPNVSSPWALQWQFGDLTHRTAFNPLSLKQLAGFAGYDLAAVWPQRQGSRRRMVTDALVHRFLSWALLTPPPLWSANFYGMLVPR</sequence>
<accession>A0A7C9QTD6</accession>
<dbReference type="GO" id="GO:0032259">
    <property type="term" value="P:methylation"/>
    <property type="evidence" value="ECO:0007669"/>
    <property type="project" value="UniProtKB-KW"/>
</dbReference>
<evidence type="ECO:0000313" key="1">
    <source>
        <dbReference type="EMBL" id="NFV80198.1"/>
    </source>
</evidence>
<dbReference type="RefSeq" id="WP_163677925.1">
    <property type="nucleotide sequence ID" value="NZ_JAAIYP010000035.1"/>
</dbReference>
<dbReference type="GO" id="GO:0008168">
    <property type="term" value="F:methyltransferase activity"/>
    <property type="evidence" value="ECO:0007669"/>
    <property type="project" value="UniProtKB-KW"/>
</dbReference>
<evidence type="ECO:0000313" key="2">
    <source>
        <dbReference type="Proteomes" id="UP000480684"/>
    </source>
</evidence>
<keyword evidence="1" id="KW-0808">Transferase</keyword>
<proteinExistence type="predicted"/>
<comment type="caution">
    <text evidence="1">The sequence shown here is derived from an EMBL/GenBank/DDBJ whole genome shotgun (WGS) entry which is preliminary data.</text>
</comment>
<protein>
    <submittedName>
        <fullName evidence="1">Class I SAM-dependent methyltransferase</fullName>
    </submittedName>
</protein>
<dbReference type="Pfam" id="PF13489">
    <property type="entry name" value="Methyltransf_23"/>
    <property type="match status" value="1"/>
</dbReference>
<name>A0A7C9QTD6_9PROT</name>
<dbReference type="InterPro" id="IPR029063">
    <property type="entry name" value="SAM-dependent_MTases_sf"/>
</dbReference>
<keyword evidence="1" id="KW-0489">Methyltransferase</keyword>